<dbReference type="AlphaFoldDB" id="A0A225UKA3"/>
<name>A0A225UKA3_9STRA</name>
<dbReference type="Proteomes" id="UP000198211">
    <property type="component" value="Unassembled WGS sequence"/>
</dbReference>
<organism evidence="1 2">
    <name type="scientific">Phytophthora megakarya</name>
    <dbReference type="NCBI Taxonomy" id="4795"/>
    <lineage>
        <taxon>Eukaryota</taxon>
        <taxon>Sar</taxon>
        <taxon>Stramenopiles</taxon>
        <taxon>Oomycota</taxon>
        <taxon>Peronosporomycetes</taxon>
        <taxon>Peronosporales</taxon>
        <taxon>Peronosporaceae</taxon>
        <taxon>Phytophthora</taxon>
    </lineage>
</organism>
<comment type="caution">
    <text evidence="1">The sequence shown here is derived from an EMBL/GenBank/DDBJ whole genome shotgun (WGS) entry which is preliminary data.</text>
</comment>
<dbReference type="EMBL" id="NBNE01016905">
    <property type="protein sequence ID" value="OWY92986.1"/>
    <property type="molecule type" value="Genomic_DNA"/>
</dbReference>
<protein>
    <submittedName>
        <fullName evidence="1">Uncharacterized protein</fullName>
    </submittedName>
</protein>
<evidence type="ECO:0000313" key="1">
    <source>
        <dbReference type="EMBL" id="OWY92986.1"/>
    </source>
</evidence>
<keyword evidence="2" id="KW-1185">Reference proteome</keyword>
<dbReference type="OrthoDB" id="97534at2759"/>
<sequence length="101" mass="11529">MHQIRGNKNKINKALFCGACFIPNPPNAVQRLIFSKAHHVHRHSILIIRLDMLLFLKVNRHFWGAATVSKVVNALRVAQEQRISLVMTFFITCVDIAPVDQ</sequence>
<gene>
    <name evidence="1" type="ORF">PHMEG_00037776</name>
</gene>
<accession>A0A225UKA3</accession>
<evidence type="ECO:0000313" key="2">
    <source>
        <dbReference type="Proteomes" id="UP000198211"/>
    </source>
</evidence>
<proteinExistence type="predicted"/>
<reference evidence="2" key="1">
    <citation type="submission" date="2017-03" db="EMBL/GenBank/DDBJ databases">
        <title>Phytopthora megakarya and P. palmivora, two closely related causual agents of cacao black pod achieved similar genome size and gene model numbers by different mechanisms.</title>
        <authorList>
            <person name="Ali S."/>
            <person name="Shao J."/>
            <person name="Larry D.J."/>
            <person name="Kronmiller B."/>
            <person name="Shen D."/>
            <person name="Strem M.D."/>
            <person name="Melnick R.L."/>
            <person name="Guiltinan M.J."/>
            <person name="Tyler B.M."/>
            <person name="Meinhardt L.W."/>
            <person name="Bailey B.A."/>
        </authorList>
    </citation>
    <scope>NUCLEOTIDE SEQUENCE [LARGE SCALE GENOMIC DNA]</scope>
    <source>
        <strain evidence="2">zdho120</strain>
    </source>
</reference>